<dbReference type="Pfam" id="PF00561">
    <property type="entry name" value="Abhydrolase_1"/>
    <property type="match status" value="1"/>
</dbReference>
<dbReference type="Proteomes" id="UP000193964">
    <property type="component" value="Unassembled WGS sequence"/>
</dbReference>
<evidence type="ECO:0000259" key="1">
    <source>
        <dbReference type="Pfam" id="PF00561"/>
    </source>
</evidence>
<reference evidence="2 3" key="1">
    <citation type="submission" date="2016-01" db="EMBL/GenBank/DDBJ databases">
        <title>The new phylogeny of the genus Mycobacterium.</title>
        <authorList>
            <person name="Tarcisio F."/>
            <person name="Conor M."/>
            <person name="Antonella G."/>
            <person name="Elisabetta G."/>
            <person name="Giulia F.S."/>
            <person name="Sara T."/>
            <person name="Anna F."/>
            <person name="Clotilde B."/>
            <person name="Roberto B."/>
            <person name="Veronica D.S."/>
            <person name="Fabio R."/>
            <person name="Monica P."/>
            <person name="Olivier J."/>
            <person name="Enrico T."/>
            <person name="Nicola S."/>
        </authorList>
    </citation>
    <scope>NUCLEOTIDE SEQUENCE [LARGE SCALE GENOMIC DNA]</scope>
    <source>
        <strain evidence="2 3">ATCC 700010</strain>
    </source>
</reference>
<feature type="domain" description="AB hydrolase-1" evidence="1">
    <location>
        <begin position="30"/>
        <end position="250"/>
    </location>
</feature>
<sequence>MTSNRGWVRGGMVTSADGTEITYLTRGRGPVIVGLHGGLGTALSLMPLAGHLADRFTVALVNLRGHGTSQRGCSAPHIDRYTEDVGAVINTVGPIEALFGYSFGAVIALETALSAPELVPRLALYEPPLPATYPTPDRAWMARMLDQGRYEELVLHALAQGGGGLSPAEVAGARDNPLWLSNVAHAPTLLPTMQVLAEIPADVHRYATLTTPTTLISGTTSATFLHDAIGLLAEVLPHSRRVQLARQGHHVDPAQLAVVLAALTDGPTGRPVR</sequence>
<keyword evidence="2" id="KW-0378">Hydrolase</keyword>
<gene>
    <name evidence="2" type="ORF">AWC31_13940</name>
</gene>
<evidence type="ECO:0000313" key="3">
    <source>
        <dbReference type="Proteomes" id="UP000193964"/>
    </source>
</evidence>
<organism evidence="2 3">
    <name type="scientific">Mycolicibacterium wolinskyi</name>
    <dbReference type="NCBI Taxonomy" id="59750"/>
    <lineage>
        <taxon>Bacteria</taxon>
        <taxon>Bacillati</taxon>
        <taxon>Actinomycetota</taxon>
        <taxon>Actinomycetes</taxon>
        <taxon>Mycobacteriales</taxon>
        <taxon>Mycobacteriaceae</taxon>
        <taxon>Mycolicibacterium</taxon>
    </lineage>
</organism>
<dbReference type="InterPro" id="IPR029058">
    <property type="entry name" value="AB_hydrolase_fold"/>
</dbReference>
<dbReference type="Gene3D" id="3.40.50.1820">
    <property type="entry name" value="alpha/beta hydrolase"/>
    <property type="match status" value="1"/>
</dbReference>
<dbReference type="EMBL" id="LQQA01000005">
    <property type="protein sequence ID" value="ORX18405.1"/>
    <property type="molecule type" value="Genomic_DNA"/>
</dbReference>
<proteinExistence type="predicted"/>
<evidence type="ECO:0000313" key="2">
    <source>
        <dbReference type="EMBL" id="ORX18405.1"/>
    </source>
</evidence>
<name>A0A1X2FIZ0_9MYCO</name>
<dbReference type="PANTHER" id="PTHR43798">
    <property type="entry name" value="MONOACYLGLYCEROL LIPASE"/>
    <property type="match status" value="1"/>
</dbReference>
<dbReference type="InterPro" id="IPR000073">
    <property type="entry name" value="AB_hydrolase_1"/>
</dbReference>
<dbReference type="OrthoDB" id="63519at2"/>
<dbReference type="GO" id="GO:0016787">
    <property type="term" value="F:hydrolase activity"/>
    <property type="evidence" value="ECO:0007669"/>
    <property type="project" value="UniProtKB-KW"/>
</dbReference>
<dbReference type="GO" id="GO:0016020">
    <property type="term" value="C:membrane"/>
    <property type="evidence" value="ECO:0007669"/>
    <property type="project" value="TreeGrafter"/>
</dbReference>
<dbReference type="PANTHER" id="PTHR43798:SF33">
    <property type="entry name" value="HYDROLASE, PUTATIVE (AFU_ORTHOLOGUE AFUA_2G14860)-RELATED"/>
    <property type="match status" value="1"/>
</dbReference>
<dbReference type="AlphaFoldDB" id="A0A1X2FIZ0"/>
<protein>
    <submittedName>
        <fullName evidence="2">Hydrolase</fullName>
    </submittedName>
</protein>
<dbReference type="SUPFAM" id="SSF53474">
    <property type="entry name" value="alpha/beta-Hydrolases"/>
    <property type="match status" value="1"/>
</dbReference>
<accession>A0A1X2FIZ0</accession>
<comment type="caution">
    <text evidence="2">The sequence shown here is derived from an EMBL/GenBank/DDBJ whole genome shotgun (WGS) entry which is preliminary data.</text>
</comment>
<dbReference type="InterPro" id="IPR050266">
    <property type="entry name" value="AB_hydrolase_sf"/>
</dbReference>
<dbReference type="RefSeq" id="WP_085142462.1">
    <property type="nucleotide sequence ID" value="NZ_JACKUA010000031.1"/>
</dbReference>